<dbReference type="PANTHER" id="PTHR40590">
    <property type="entry name" value="CYTOPLASMIC PROTEIN-RELATED"/>
    <property type="match status" value="1"/>
</dbReference>
<sequence length="328" mass="35041">MMAAPAGCGGRDLMAVLPADQRAALDKAVAETPYARGIRWTARRGAARIEIVGTYHFDDPRLGPLARSLEPVLAGAGALLVEAGPEEEKTLREAMARDPALVLDQDGPGLPERLGPADWVALSAAMAERGVPPAMAARMRPWFATTILGLSPCMLAQARGGREPGLDHRLIDLARTQGVPVIALEPWDTVLTLFDALDEGDALDMIRAALPAARLADDYARTTIEAYVRGDIRAIWEFGRLDAYGASGLDRAAVDRQQAIAEERLMTRRNASWIAPLTAAAERAAAQGKPVLAAFGALHLPGEDGVLRRLEREGWTIEPGVAALDAAR</sequence>
<dbReference type="InterPro" id="IPR047111">
    <property type="entry name" value="YbaP-like"/>
</dbReference>
<dbReference type="Pfam" id="PF01963">
    <property type="entry name" value="TraB_PrgY_gumN"/>
    <property type="match status" value="1"/>
</dbReference>
<evidence type="ECO:0008006" key="3">
    <source>
        <dbReference type="Google" id="ProtNLM"/>
    </source>
</evidence>
<organism evidence="1 2">
    <name type="scientific">Paracoccus contaminans</name>
    <dbReference type="NCBI Taxonomy" id="1945662"/>
    <lineage>
        <taxon>Bacteria</taxon>
        <taxon>Pseudomonadati</taxon>
        <taxon>Pseudomonadota</taxon>
        <taxon>Alphaproteobacteria</taxon>
        <taxon>Rhodobacterales</taxon>
        <taxon>Paracoccaceae</taxon>
        <taxon>Paracoccus</taxon>
    </lineage>
</organism>
<keyword evidence="2" id="KW-1185">Reference proteome</keyword>
<dbReference type="KEGG" id="pcon:B0A89_13420"/>
<dbReference type="EMBL" id="CP020612">
    <property type="protein sequence ID" value="ARJ70929.1"/>
    <property type="molecule type" value="Genomic_DNA"/>
</dbReference>
<reference evidence="1 2" key="1">
    <citation type="submission" date="2017-03" db="EMBL/GenBank/DDBJ databases">
        <title>Genome sequence of Paracoccus contaminans isolated from a water microcosm.</title>
        <authorList>
            <person name="Aurass P."/>
            <person name="Karste S."/>
            <person name="Trost E."/>
            <person name="Glaeser S.P."/>
            <person name="Kaempfer P."/>
            <person name="Flieger A."/>
        </authorList>
    </citation>
    <scope>NUCLEOTIDE SEQUENCE [LARGE SCALE GENOMIC DNA]</scope>
    <source>
        <strain evidence="2">RKI 16-01929T\LMG 29738T\CCM 8701T\CIP 111112T</strain>
    </source>
</reference>
<dbReference type="InterPro" id="IPR002816">
    <property type="entry name" value="TraB/PrgY/GumN_fam"/>
</dbReference>
<dbReference type="PANTHER" id="PTHR40590:SF1">
    <property type="entry name" value="CYTOPLASMIC PROTEIN"/>
    <property type="match status" value="1"/>
</dbReference>
<proteinExistence type="predicted"/>
<dbReference type="STRING" id="1945662.B0A89_13420"/>
<dbReference type="AlphaFoldDB" id="A0A1W6D1L6"/>
<gene>
    <name evidence="1" type="ORF">B0A89_13420</name>
</gene>
<name>A0A1W6D1L6_9RHOB</name>
<dbReference type="Proteomes" id="UP000193017">
    <property type="component" value="Chromosome"/>
</dbReference>
<accession>A0A1W6D1L6</accession>
<evidence type="ECO:0000313" key="2">
    <source>
        <dbReference type="Proteomes" id="UP000193017"/>
    </source>
</evidence>
<dbReference type="CDD" id="cd14789">
    <property type="entry name" value="Tiki"/>
    <property type="match status" value="1"/>
</dbReference>
<evidence type="ECO:0000313" key="1">
    <source>
        <dbReference type="EMBL" id="ARJ70929.1"/>
    </source>
</evidence>
<protein>
    <recommendedName>
        <fullName evidence="3">TraB/GumN family protein</fullName>
    </recommendedName>
</protein>